<feature type="disulfide bond" evidence="9">
    <location>
        <begin position="202"/>
        <end position="212"/>
    </location>
</feature>
<comment type="caution">
    <text evidence="9">Lacks conserved residue(s) required for the propagation of feature annotation.</text>
</comment>
<feature type="disulfide bond" evidence="9">
    <location>
        <begin position="477"/>
        <end position="487"/>
    </location>
</feature>
<dbReference type="PANTHER" id="PTHR48071:SF24">
    <property type="entry name" value="DELETED IN MALIGNANT BRAIN TUMORS 1 PROTEIN-LIKE"/>
    <property type="match status" value="1"/>
</dbReference>
<dbReference type="InterPro" id="IPR036772">
    <property type="entry name" value="SRCR-like_dom_sf"/>
</dbReference>
<feature type="domain" description="SRCR" evidence="12">
    <location>
        <begin position="688"/>
        <end position="778"/>
    </location>
</feature>
<keyword evidence="4" id="KW-0677">Repeat</keyword>
<evidence type="ECO:0000256" key="1">
    <source>
        <dbReference type="ARBA" id="ARBA00004167"/>
    </source>
</evidence>
<evidence type="ECO:0000256" key="3">
    <source>
        <dbReference type="ARBA" id="ARBA00022729"/>
    </source>
</evidence>
<dbReference type="GeneTree" id="ENSGT00940000157963"/>
<dbReference type="PANTHER" id="PTHR48071">
    <property type="entry name" value="SRCR DOMAIN-CONTAINING PROTEIN"/>
    <property type="match status" value="1"/>
</dbReference>
<feature type="domain" description="SRCR" evidence="12">
    <location>
        <begin position="128"/>
        <end position="232"/>
    </location>
</feature>
<evidence type="ECO:0000256" key="6">
    <source>
        <dbReference type="ARBA" id="ARBA00023136"/>
    </source>
</evidence>
<protein>
    <recommendedName>
        <fullName evidence="12">SRCR domain-containing protein</fullName>
    </recommendedName>
</protein>
<keyword evidence="8" id="KW-0325">Glycoprotein</keyword>
<keyword evidence="5 11" id="KW-1133">Transmembrane helix</keyword>
<feature type="domain" description="SRCR" evidence="12">
    <location>
        <begin position="300"/>
        <end position="404"/>
    </location>
</feature>
<keyword evidence="7 9" id="KW-1015">Disulfide bond</keyword>
<evidence type="ECO:0000256" key="9">
    <source>
        <dbReference type="PROSITE-ProRule" id="PRU00196"/>
    </source>
</evidence>
<feature type="disulfide bond" evidence="9">
    <location>
        <begin position="376"/>
        <end position="386"/>
    </location>
</feature>
<reference evidence="13" key="2">
    <citation type="submission" date="2025-08" db="UniProtKB">
        <authorList>
            <consortium name="Ensembl"/>
        </authorList>
    </citation>
    <scope>IDENTIFICATION</scope>
</reference>
<feature type="region of interest" description="Disordered" evidence="10">
    <location>
        <begin position="1101"/>
        <end position="1254"/>
    </location>
</feature>
<feature type="domain" description="SRCR" evidence="12">
    <location>
        <begin position="409"/>
        <end position="506"/>
    </location>
</feature>
<dbReference type="SMART" id="SM00202">
    <property type="entry name" value="SR"/>
    <property type="match status" value="5"/>
</dbReference>
<evidence type="ECO:0000256" key="2">
    <source>
        <dbReference type="ARBA" id="ARBA00022692"/>
    </source>
</evidence>
<reference evidence="13 14" key="1">
    <citation type="submission" date="2020-10" db="EMBL/GenBank/DDBJ databases">
        <title>Pygocentrus nattereri (red-bellied piranha) genome, fPygNat1, primary haplotype.</title>
        <authorList>
            <person name="Myers G."/>
            <person name="Meyer A."/>
            <person name="Karagic N."/>
            <person name="Pippel M."/>
            <person name="Winkler S."/>
            <person name="Tracey A."/>
            <person name="Wood J."/>
            <person name="Formenti G."/>
            <person name="Howe K."/>
            <person name="Fedrigo O."/>
            <person name="Jarvis E.D."/>
        </authorList>
    </citation>
    <scope>NUCLEOTIDE SEQUENCE [LARGE SCALE GENOMIC DNA]</scope>
</reference>
<evidence type="ECO:0000259" key="12">
    <source>
        <dbReference type="PROSITE" id="PS50287"/>
    </source>
</evidence>
<evidence type="ECO:0000256" key="11">
    <source>
        <dbReference type="SAM" id="Phobius"/>
    </source>
</evidence>
<dbReference type="GO" id="GO:0004252">
    <property type="term" value="F:serine-type endopeptidase activity"/>
    <property type="evidence" value="ECO:0007669"/>
    <property type="project" value="TreeGrafter"/>
</dbReference>
<comment type="subcellular location">
    <subcellularLocation>
        <location evidence="1">Membrane</location>
        <topology evidence="1">Single-pass membrane protein</topology>
    </subcellularLocation>
</comment>
<keyword evidence="3" id="KW-0732">Signal</keyword>
<feature type="disulfide bond" evidence="9">
    <location>
        <begin position="1024"/>
        <end position="1034"/>
    </location>
</feature>
<feature type="domain" description="SRCR" evidence="12">
    <location>
        <begin position="781"/>
        <end position="910"/>
    </location>
</feature>
<name>A0AAR2KC87_PYGNA</name>
<dbReference type="SUPFAM" id="SSF56487">
    <property type="entry name" value="SRCR-like"/>
    <property type="match status" value="7"/>
</dbReference>
<feature type="domain" description="SRCR" evidence="12">
    <location>
        <begin position="952"/>
        <end position="1050"/>
    </location>
</feature>
<dbReference type="Proteomes" id="UP001501920">
    <property type="component" value="Chromosome 28"/>
</dbReference>
<dbReference type="PRINTS" id="PR00258">
    <property type="entry name" value="SPERACTRCPTR"/>
</dbReference>
<dbReference type="AlphaFoldDB" id="A0AAR2KC87"/>
<evidence type="ECO:0000256" key="10">
    <source>
        <dbReference type="SAM" id="MobiDB-lite"/>
    </source>
</evidence>
<evidence type="ECO:0000256" key="4">
    <source>
        <dbReference type="ARBA" id="ARBA00022737"/>
    </source>
</evidence>
<feature type="compositionally biased region" description="Basic and acidic residues" evidence="10">
    <location>
        <begin position="1101"/>
        <end position="1128"/>
    </location>
</feature>
<dbReference type="GO" id="GO:0031638">
    <property type="term" value="P:zymogen activation"/>
    <property type="evidence" value="ECO:0007669"/>
    <property type="project" value="TreeGrafter"/>
</dbReference>
<feature type="compositionally biased region" description="Low complexity" evidence="10">
    <location>
        <begin position="1229"/>
        <end position="1246"/>
    </location>
</feature>
<proteinExistence type="predicted"/>
<evidence type="ECO:0000256" key="5">
    <source>
        <dbReference type="ARBA" id="ARBA00022989"/>
    </source>
</evidence>
<dbReference type="Gene3D" id="3.10.250.10">
    <property type="entry name" value="SRCR-like domain"/>
    <property type="match status" value="7"/>
</dbReference>
<dbReference type="Ensembl" id="ENSPNAT00000065308.1">
    <property type="protein sequence ID" value="ENSPNAP00000060052.1"/>
    <property type="gene ID" value="ENSPNAG00000035730.1"/>
</dbReference>
<sequence>MWLLLLYLVPAVQAQNRIALRGPDSPCEGRLEVYNDGEWGLVCYHGWNSENGQDHKNGEVVCKSLGCGQHVESGHNKDSYKNHQLPTKYWMDEVKCSGTENNLWDCKKPRDTHCEADNYVTVKCSESVKLSLNMNGNMDECAGVVQFKTTQGHVSVCNNGWNKDKADMVCKELNCGKHHTIPQSGTFQRYGEQISYSVTLHCTGKETFSWQCVDWVQAKSSKCNQEASVICSNYKSMRLTGDDGDVCNGTLQQKNSTGNSNWVPVPYGNGSYIKAKADDICSKLNCGKSSSVTQRKGSEICLTCTDRVKVELEYSCYGNIYVRLNDTIHTVCSDGMTEEAQRRMGKVVCQQLNCGKLLTISQGYKVQNGLLRQVDCSGQEDTLWECLARYGPGPCQSTARVSCAAFTNVTLEDGLGKCSGRLQVKFEGLDWNVNATEWTKKNSDVVCEQLKCGKSHETQENLFVGSNHNQLEWNLNCSDGVSKLSQCTWTQRKDSRKKMNVNIICEKEKLWFLQGDSSCDGKVKVESAGKILPIQANEMPTDVCQWLHCGTVICSATTASHASCSRENATTQNTTDHVKCSGSVEVMLENKEKEKGWGKVKVCMNGMCRGVCNDTWTKKLSDMLCENQGSGKALSKEYRGSTEPGQTIGSVHCSQETRNLSHCYFALMSAQSACKTPVHVSCTGSVKVKLNDLRDKCAGRLELFYLGKWHPVCADGVSQETQNTFCSRLGCGKVVNFSKYGASKAEGLSGITCANNLSTCDFSKTKIQVCFTGHLNCSGWTRLFLTHPHSACVGKVYAQDHNGLLKVSGENWGPEKGYELCKYLNCGNLRNYSEKDENHNRTYNCGAQNDILDCSVNNKHAQFKHLSIKCDGNPVVNLLGNCTGEVRINQKERMCGVSQNTGRVLNELCHHLNCKHLITSWFPKSKGKAQYFSCTGHENRLWQCSSWTDNCDRVISVACANSVEFNFTGKCGGELQVRYRGNWEPLCLNSIEDAHMICRNQNCGKASSYKNLHSSEGVQTSFKCEKGETDPKSCVKYESCQEGKALIYCEKYVPVVKVVPPNTGLIVGLVVGLLFMLVAIAIMIWQRKRFLTILRLKSSGGEKDAELNNKEMQDLNKKNRDMHDRKSSVFEMDDYEDVDPIMNPMEDEPKSQKLQHAEDEDDEESRSGGSSRTQYDDVEESSDRQQEPENSSPAEPLLPPRPANLLDDVSYEVELEVLDDYDDATPAQAAVSESGESPGSEASEAADMLVGPDG</sequence>
<organism evidence="13 14">
    <name type="scientific">Pygocentrus nattereri</name>
    <name type="common">Red-bellied piranha</name>
    <dbReference type="NCBI Taxonomy" id="42514"/>
    <lineage>
        <taxon>Eukaryota</taxon>
        <taxon>Metazoa</taxon>
        <taxon>Chordata</taxon>
        <taxon>Craniata</taxon>
        <taxon>Vertebrata</taxon>
        <taxon>Euteleostomi</taxon>
        <taxon>Actinopterygii</taxon>
        <taxon>Neopterygii</taxon>
        <taxon>Teleostei</taxon>
        <taxon>Ostariophysi</taxon>
        <taxon>Characiformes</taxon>
        <taxon>Characoidei</taxon>
        <taxon>Pygocentrus</taxon>
    </lineage>
</organism>
<feature type="disulfide bond" evidence="9">
    <location>
        <begin position="653"/>
        <end position="663"/>
    </location>
</feature>
<feature type="domain" description="SRCR" evidence="12">
    <location>
        <begin position="586"/>
        <end position="683"/>
    </location>
</feature>
<feature type="compositionally biased region" description="Basic and acidic residues" evidence="10">
    <location>
        <begin position="1147"/>
        <end position="1157"/>
    </location>
</feature>
<dbReference type="InterPro" id="IPR001190">
    <property type="entry name" value="SRCR"/>
</dbReference>
<dbReference type="GO" id="GO:0005886">
    <property type="term" value="C:plasma membrane"/>
    <property type="evidence" value="ECO:0007669"/>
    <property type="project" value="TreeGrafter"/>
</dbReference>
<dbReference type="FunFam" id="3.10.250.10:FF:000016">
    <property type="entry name" value="Scavenger receptor cysteine-rich protein type 12"/>
    <property type="match status" value="1"/>
</dbReference>
<evidence type="ECO:0000256" key="8">
    <source>
        <dbReference type="ARBA" id="ARBA00023180"/>
    </source>
</evidence>
<feature type="disulfide bond" evidence="9">
    <location>
        <begin position="170"/>
        <end position="231"/>
    </location>
</feature>
<feature type="compositionally biased region" description="Acidic residues" evidence="10">
    <location>
        <begin position="1209"/>
        <end position="1223"/>
    </location>
</feature>
<feature type="domain" description="SRCR" evidence="12">
    <location>
        <begin position="18"/>
        <end position="125"/>
    </location>
</feature>
<keyword evidence="6 11" id="KW-0472">Membrane</keyword>
<dbReference type="Pfam" id="PF00530">
    <property type="entry name" value="SRCR"/>
    <property type="match status" value="6"/>
</dbReference>
<feature type="domain" description="SRCR" evidence="12">
    <location>
        <begin position="237"/>
        <end position="291"/>
    </location>
</feature>
<evidence type="ECO:0000313" key="13">
    <source>
        <dbReference type="Ensembl" id="ENSPNAP00000060052.1"/>
    </source>
</evidence>
<evidence type="ECO:0000313" key="14">
    <source>
        <dbReference type="Proteomes" id="UP001501920"/>
    </source>
</evidence>
<accession>A0AAR2KC87</accession>
<dbReference type="PROSITE" id="PS50287">
    <property type="entry name" value="SRCR_2"/>
    <property type="match status" value="9"/>
</dbReference>
<reference evidence="13" key="3">
    <citation type="submission" date="2025-09" db="UniProtKB">
        <authorList>
            <consortium name="Ensembl"/>
        </authorList>
    </citation>
    <scope>IDENTIFICATION</scope>
</reference>
<keyword evidence="14" id="KW-1185">Reference proteome</keyword>
<keyword evidence="2 11" id="KW-0812">Transmembrane</keyword>
<evidence type="ECO:0000256" key="7">
    <source>
        <dbReference type="ARBA" id="ARBA00023157"/>
    </source>
</evidence>
<feature type="disulfide bond" evidence="9">
    <location>
        <begin position="96"/>
        <end position="106"/>
    </location>
</feature>
<feature type="transmembrane region" description="Helical" evidence="11">
    <location>
        <begin position="1064"/>
        <end position="1085"/>
    </location>
</feature>